<dbReference type="InterPro" id="IPR038294">
    <property type="entry name" value="SLBP_RNA_bind_sf"/>
</dbReference>
<reference evidence="4" key="1">
    <citation type="journal article" date="2023" name="Nat. Microbiol.">
        <title>Babesia duncani multi-omics identifies virulence factors and drug targets.</title>
        <authorList>
            <person name="Singh P."/>
            <person name="Lonardi S."/>
            <person name="Liang Q."/>
            <person name="Vydyam P."/>
            <person name="Khabirova E."/>
            <person name="Fang T."/>
            <person name="Gihaz S."/>
            <person name="Thekkiniath J."/>
            <person name="Munshi M."/>
            <person name="Abel S."/>
            <person name="Ciampossin L."/>
            <person name="Batugedara G."/>
            <person name="Gupta M."/>
            <person name="Lu X.M."/>
            <person name="Lenz T."/>
            <person name="Chakravarty S."/>
            <person name="Cornillot E."/>
            <person name="Hu Y."/>
            <person name="Ma W."/>
            <person name="Gonzalez L.M."/>
            <person name="Sanchez S."/>
            <person name="Estrada K."/>
            <person name="Sanchez-Flores A."/>
            <person name="Montero E."/>
            <person name="Harb O.S."/>
            <person name="Le Roch K.G."/>
            <person name="Mamoun C.B."/>
        </authorList>
    </citation>
    <scope>NUCLEOTIDE SEQUENCE</scope>
    <source>
        <strain evidence="4">WA1</strain>
    </source>
</reference>
<dbReference type="GO" id="GO:0005737">
    <property type="term" value="C:cytoplasm"/>
    <property type="evidence" value="ECO:0007669"/>
    <property type="project" value="TreeGrafter"/>
</dbReference>
<dbReference type="PANTHER" id="PTHR17408">
    <property type="entry name" value="HISTONE RNA HAIRPIN-BINDING PROTEIN"/>
    <property type="match status" value="1"/>
</dbReference>
<dbReference type="GO" id="GO:0051028">
    <property type="term" value="P:mRNA transport"/>
    <property type="evidence" value="ECO:0007669"/>
    <property type="project" value="TreeGrafter"/>
</dbReference>
<proteinExistence type="inferred from homology"/>
<comment type="caution">
    <text evidence="4">The sequence shown here is derived from an EMBL/GenBank/DDBJ whole genome shotgun (WGS) entry which is preliminary data.</text>
</comment>
<dbReference type="RefSeq" id="XP_067805125.1">
    <property type="nucleotide sequence ID" value="XM_067946334.1"/>
</dbReference>
<evidence type="ECO:0000313" key="4">
    <source>
        <dbReference type="EMBL" id="KAK2198283.1"/>
    </source>
</evidence>
<dbReference type="KEGG" id="bdw:94335590"/>
<name>A0AAD9PPG6_9APIC</name>
<dbReference type="GO" id="GO:0006398">
    <property type="term" value="P:mRNA 3'-end processing by stem-loop binding and cleavage"/>
    <property type="evidence" value="ECO:0007669"/>
    <property type="project" value="TreeGrafter"/>
</dbReference>
<evidence type="ECO:0000313" key="5">
    <source>
        <dbReference type="Proteomes" id="UP001214638"/>
    </source>
</evidence>
<protein>
    <submittedName>
        <fullName evidence="4">Bifunctional SLBP</fullName>
    </submittedName>
</protein>
<evidence type="ECO:0000259" key="3">
    <source>
        <dbReference type="Pfam" id="PF15247"/>
    </source>
</evidence>
<keyword evidence="5" id="KW-1185">Reference proteome</keyword>
<dbReference type="AlphaFoldDB" id="A0AAD9PPG6"/>
<dbReference type="EMBL" id="JALLKP010000001">
    <property type="protein sequence ID" value="KAK2198283.1"/>
    <property type="molecule type" value="Genomic_DNA"/>
</dbReference>
<comment type="similarity">
    <text evidence="1">Belongs to the SLBP family.</text>
</comment>
<keyword evidence="2" id="KW-0694">RNA-binding</keyword>
<dbReference type="Proteomes" id="UP001214638">
    <property type="component" value="Unassembled WGS sequence"/>
</dbReference>
<dbReference type="Gene3D" id="1.10.8.1120">
    <property type="entry name" value="Histone RNA hairpin-binding protein RNA-binding domain"/>
    <property type="match status" value="1"/>
</dbReference>
<gene>
    <name evidence="4" type="ORF">BdWA1_001292</name>
</gene>
<dbReference type="GO" id="GO:0003729">
    <property type="term" value="F:mRNA binding"/>
    <property type="evidence" value="ECO:0007669"/>
    <property type="project" value="InterPro"/>
</dbReference>
<sequence length="209" mass="24898">MPPLNSPTCDSSKCEKRVQNRLKSINHTKQHACYDKYISLVPKALRRIELNDSWHPSTPDHRLNCSNSQWNHKLSKWRHQIYKWNDVSIEYQSELVEALESSNVQTIIETYNNSIRKIEPKVNPLFEPCQVDEITPVIFKPKWFKGKIIHSGFVTIDEIDFQNDLYNKCYQEPFMKSFYEETLRKYIRDNHVDLKSPLRTPENVNIEMR</sequence>
<evidence type="ECO:0000256" key="1">
    <source>
        <dbReference type="ARBA" id="ARBA00006151"/>
    </source>
</evidence>
<organism evidence="4 5">
    <name type="scientific">Babesia duncani</name>
    <dbReference type="NCBI Taxonomy" id="323732"/>
    <lineage>
        <taxon>Eukaryota</taxon>
        <taxon>Sar</taxon>
        <taxon>Alveolata</taxon>
        <taxon>Apicomplexa</taxon>
        <taxon>Aconoidasida</taxon>
        <taxon>Piroplasmida</taxon>
        <taxon>Babesiidae</taxon>
        <taxon>Babesia</taxon>
    </lineage>
</organism>
<feature type="domain" description="Histone RNA hairpin-binding protein RNA-binding" evidence="3">
    <location>
        <begin position="15"/>
        <end position="85"/>
    </location>
</feature>
<accession>A0AAD9PPG6</accession>
<dbReference type="InterPro" id="IPR026502">
    <property type="entry name" value="SLBP1/SLBP2"/>
</dbReference>
<dbReference type="GeneID" id="94335590"/>
<dbReference type="GO" id="GO:0071207">
    <property type="term" value="F:histone pre-mRNA stem-loop binding"/>
    <property type="evidence" value="ECO:0007669"/>
    <property type="project" value="TreeGrafter"/>
</dbReference>
<dbReference type="Pfam" id="PF15247">
    <property type="entry name" value="SLBP_RNA_bind"/>
    <property type="match status" value="1"/>
</dbReference>
<dbReference type="InterPro" id="IPR029344">
    <property type="entry name" value="SLBP_RNA_bind"/>
</dbReference>
<dbReference type="PANTHER" id="PTHR17408:SF0">
    <property type="entry name" value="HISTONE RNA HAIRPIN-BINDING PROTEIN"/>
    <property type="match status" value="1"/>
</dbReference>
<evidence type="ECO:0000256" key="2">
    <source>
        <dbReference type="ARBA" id="ARBA00022884"/>
    </source>
</evidence>
<dbReference type="GO" id="GO:0071204">
    <property type="term" value="C:histone pre-mRNA 3'end processing complex"/>
    <property type="evidence" value="ECO:0007669"/>
    <property type="project" value="TreeGrafter"/>
</dbReference>